<feature type="domain" description="P/Homo B" evidence="4">
    <location>
        <begin position="514"/>
        <end position="672"/>
    </location>
</feature>
<dbReference type="SUPFAM" id="SSF51126">
    <property type="entry name" value="Pectin lyase-like"/>
    <property type="match status" value="4"/>
</dbReference>
<feature type="region of interest" description="Disordered" evidence="3">
    <location>
        <begin position="1410"/>
        <end position="1440"/>
    </location>
</feature>
<feature type="region of interest" description="Disordered" evidence="3">
    <location>
        <begin position="2215"/>
        <end position="2239"/>
    </location>
</feature>
<protein>
    <submittedName>
        <fullName evidence="5">DUF5801 repeats-in-toxin domain-containing protein</fullName>
    </submittedName>
</protein>
<feature type="compositionally biased region" description="Acidic residues" evidence="3">
    <location>
        <begin position="2412"/>
        <end position="2428"/>
    </location>
</feature>
<feature type="compositionally biased region" description="Polar residues" evidence="3">
    <location>
        <begin position="1028"/>
        <end position="1044"/>
    </location>
</feature>
<feature type="compositionally biased region" description="Acidic residues" evidence="3">
    <location>
        <begin position="2031"/>
        <end position="2045"/>
    </location>
</feature>
<dbReference type="NCBIfam" id="TIGR03660">
    <property type="entry name" value="T1SS_rpt_143"/>
    <property type="match status" value="7"/>
</dbReference>
<feature type="region of interest" description="Disordered" evidence="3">
    <location>
        <begin position="1269"/>
        <end position="1290"/>
    </location>
</feature>
<reference evidence="5 6" key="1">
    <citation type="submission" date="2023-03" db="EMBL/GenBank/DDBJ databases">
        <title>Roseibium porphyridii sp. nov. and Roseibium rhodosorbium sp. nov. isolated from marine algae, Porphyridium cruentum and Rhodosorus marinus, respectively.</title>
        <authorList>
            <person name="Lee M.W."/>
            <person name="Choi B.J."/>
            <person name="Lee J.K."/>
            <person name="Choi D.G."/>
            <person name="Baek J.H."/>
            <person name="Bayburt H."/>
            <person name="Kim J.M."/>
            <person name="Han D.M."/>
            <person name="Kim K.H."/>
            <person name="Jeon C.O."/>
        </authorList>
    </citation>
    <scope>NUCLEOTIDE SEQUENCE [LARGE SCALE GENOMIC DNA]</scope>
    <source>
        <strain evidence="5 6">KMA01</strain>
    </source>
</reference>
<dbReference type="Gene3D" id="2.160.20.10">
    <property type="entry name" value="Single-stranded right-handed beta-helix, Pectin lyase-like"/>
    <property type="match status" value="2"/>
</dbReference>
<feature type="compositionally biased region" description="Polar residues" evidence="3">
    <location>
        <begin position="6316"/>
        <end position="6327"/>
    </location>
</feature>
<evidence type="ECO:0000313" key="5">
    <source>
        <dbReference type="EMBL" id="WFE92193.1"/>
    </source>
</evidence>
<feature type="region of interest" description="Disordered" evidence="3">
    <location>
        <begin position="2031"/>
        <end position="2057"/>
    </location>
</feature>
<name>A0ABY8FI02_9HYPH</name>
<dbReference type="InterPro" id="IPR043824">
    <property type="entry name" value="DUF5801"/>
</dbReference>
<feature type="region of interest" description="Disordered" evidence="3">
    <location>
        <begin position="5866"/>
        <end position="5912"/>
    </location>
</feature>
<feature type="region of interest" description="Disordered" evidence="3">
    <location>
        <begin position="6313"/>
        <end position="6335"/>
    </location>
</feature>
<dbReference type="InterPro" id="IPR008979">
    <property type="entry name" value="Galactose-bd-like_sf"/>
</dbReference>
<dbReference type="Gene3D" id="2.60.40.60">
    <property type="entry name" value="Cadherins"/>
    <property type="match status" value="1"/>
</dbReference>
<keyword evidence="6" id="KW-1185">Reference proteome</keyword>
<dbReference type="SMART" id="SM00710">
    <property type="entry name" value="PbH1"/>
    <property type="match status" value="16"/>
</dbReference>
<evidence type="ECO:0000259" key="4">
    <source>
        <dbReference type="PROSITE" id="PS51829"/>
    </source>
</evidence>
<dbReference type="EMBL" id="CP120863">
    <property type="protein sequence ID" value="WFE92193.1"/>
    <property type="molecule type" value="Genomic_DNA"/>
</dbReference>
<evidence type="ECO:0000256" key="2">
    <source>
        <dbReference type="ARBA" id="ARBA00022801"/>
    </source>
</evidence>
<dbReference type="NCBIfam" id="TIGR01965">
    <property type="entry name" value="VCBS_repeat"/>
    <property type="match status" value="1"/>
</dbReference>
<feature type="compositionally biased region" description="Acidic residues" evidence="3">
    <location>
        <begin position="3717"/>
        <end position="3727"/>
    </location>
</feature>
<dbReference type="InterPro" id="IPR010221">
    <property type="entry name" value="VCBS_dom"/>
</dbReference>
<dbReference type="InterPro" id="IPR019960">
    <property type="entry name" value="T1SS_VCA0849"/>
</dbReference>
<evidence type="ECO:0000313" key="6">
    <source>
        <dbReference type="Proteomes" id="UP001209803"/>
    </source>
</evidence>
<evidence type="ECO:0000256" key="1">
    <source>
        <dbReference type="ARBA" id="ARBA00022670"/>
    </source>
</evidence>
<dbReference type="PROSITE" id="PS51829">
    <property type="entry name" value="P_HOMO_B"/>
    <property type="match status" value="2"/>
</dbReference>
<dbReference type="Gene3D" id="2.60.120.260">
    <property type="entry name" value="Galactose-binding domain-like"/>
    <property type="match status" value="2"/>
</dbReference>
<feature type="region of interest" description="Disordered" evidence="3">
    <location>
        <begin position="1833"/>
        <end position="1857"/>
    </location>
</feature>
<evidence type="ECO:0000256" key="3">
    <source>
        <dbReference type="SAM" id="MobiDB-lite"/>
    </source>
</evidence>
<dbReference type="Pfam" id="PF01483">
    <property type="entry name" value="P_proprotein"/>
    <property type="match status" value="2"/>
</dbReference>
<feature type="region of interest" description="Disordered" evidence="3">
    <location>
        <begin position="1620"/>
        <end position="1642"/>
    </location>
</feature>
<dbReference type="InterPro" id="IPR011049">
    <property type="entry name" value="Serralysin-like_metalloprot_C"/>
</dbReference>
<gene>
    <name evidence="5" type="ORF">K1718_12770</name>
</gene>
<dbReference type="NCBIfam" id="TIGR03661">
    <property type="entry name" value="T1SS_VCA0849"/>
    <property type="match status" value="1"/>
</dbReference>
<dbReference type="RefSeq" id="WP_285806072.1">
    <property type="nucleotide sequence ID" value="NZ_CP120863.1"/>
</dbReference>
<dbReference type="InterPro" id="IPR019959">
    <property type="entry name" value="T1SS-143_rpt-cont_dom"/>
</dbReference>
<feature type="region of interest" description="Disordered" evidence="3">
    <location>
        <begin position="3556"/>
        <end position="3580"/>
    </location>
</feature>
<feature type="region of interest" description="Disordered" evidence="3">
    <location>
        <begin position="3686"/>
        <end position="3773"/>
    </location>
</feature>
<proteinExistence type="predicted"/>
<dbReference type="Pfam" id="PF19116">
    <property type="entry name" value="DUF5801"/>
    <property type="match status" value="2"/>
</dbReference>
<dbReference type="InterPro" id="IPR001343">
    <property type="entry name" value="Hemolysn_Ca-bd"/>
</dbReference>
<dbReference type="InterPro" id="IPR006626">
    <property type="entry name" value="PbH1"/>
</dbReference>
<dbReference type="InterPro" id="IPR012334">
    <property type="entry name" value="Pectin_lyas_fold"/>
</dbReference>
<dbReference type="Pfam" id="PF00353">
    <property type="entry name" value="HemolysinCabind"/>
    <property type="match status" value="11"/>
</dbReference>
<dbReference type="PRINTS" id="PR00313">
    <property type="entry name" value="CABNDNGRPT"/>
</dbReference>
<feature type="region of interest" description="Disordered" evidence="3">
    <location>
        <begin position="2412"/>
        <end position="2440"/>
    </location>
</feature>
<feature type="region of interest" description="Disordered" evidence="3">
    <location>
        <begin position="1026"/>
        <end position="1081"/>
    </location>
</feature>
<dbReference type="PROSITE" id="PS00330">
    <property type="entry name" value="HEMOLYSIN_CALCIUM"/>
    <property type="match status" value="5"/>
</dbReference>
<keyword evidence="1" id="KW-0645">Protease</keyword>
<dbReference type="Proteomes" id="UP001209803">
    <property type="component" value="Chromosome"/>
</dbReference>
<dbReference type="InterPro" id="IPR011050">
    <property type="entry name" value="Pectin_lyase_fold/virulence"/>
</dbReference>
<dbReference type="InterPro" id="IPR002884">
    <property type="entry name" value="P_dom"/>
</dbReference>
<accession>A0ABY8FI02</accession>
<dbReference type="InterPro" id="IPR018511">
    <property type="entry name" value="Hemolysin-typ_Ca-bd_CS"/>
</dbReference>
<feature type="domain" description="P/Homo B" evidence="4">
    <location>
        <begin position="866"/>
        <end position="1014"/>
    </location>
</feature>
<keyword evidence="2" id="KW-0378">Hydrolase</keyword>
<feature type="compositionally biased region" description="Low complexity" evidence="3">
    <location>
        <begin position="3746"/>
        <end position="3757"/>
    </location>
</feature>
<dbReference type="SUPFAM" id="SSF51120">
    <property type="entry name" value="beta-Roll"/>
    <property type="match status" value="5"/>
</dbReference>
<sequence>MNEFVRIAQLSNDATSGGDGGGGNPSDPLVLSRPSAQQSVVSLRQSGQLVDFRQILNEDISFIRIGDDLQMIFADGGMIIVQGFFDGDGASQVGIVFDGETISIDDFVTAANPQTADEIQTAAGETSNLATALGGPQGSGQNFEDTQIGALGDGLGFGDLLDGGGPGGDGGPDNEFIDGEVDTVPEIGTPDVGDLAEADLFEGDTPLSFTGSLDLDFGDNAGTDLSLEFDLSNLPTDVTSDGSPLTFTITDNAEGDGGQTLTATKTGTTEVVFTVTLDIITLPNGNAGGNYIFELFGNLDHVAVGEDNVLPLTFGFIATDGDNFSPDSATSEFTVNITDDVLAIGDADATSVDEEGLADGNVDSGYDGDLPGAALTSTGDLAIDWGADDANPTDGGGLGDRSVVFDASQPGLTGLTSNGLAVTVAILTDGTLVGYTGATEPTATSDAGVVFFATLSDADSGSYVFTVVDNLDHPAADTEDDIVLEFAYTATDGDGDTASSTFQVTVDDDAPVIGEPSLVDFEVVSKSVYESGEVNLSIPATGTSGTITSTIEIAEGGTIRDVNVSMDIQHTFMADLDITLIAPDGTRIGLIFDQGGGANPNGEITFDDEAVQSFSEATEPFVGVWRPTADTLSGLDGLDQAGTWTLEIVDDQAEDTGNLRSWSLDIEAQAPAQVNAIVDEDDLSNVTGDLVDGNADDQAGDADTATDGTLDTDTDATTVFGDLAISWGADSGNSVENGGASAGNGDRAITFSADTITTLEAAGLTSDGEEITYSLNDPENDLLTATAGDRIVFTVELFDTDSGSFKFDLQDALDHPEGFDENDLVLEFGFVATDSDGDTTLSSFTVGVDDDIAVVGDATLYDFDGSAVETFESGDVGLRIPATGTSGTITSTIEIVDGGTIRDLNVSMDIQHTFMADLDITLIAPDGTRITLIIDEGGGGNPNGVITFDDEAAQSFSNATVPFVGVWRPTEDALSGLDGLDQAGTWTLEIVDAATQDSGELRSWSLNIDADASTQVNAVVDEDDLAVGNNNDATGDDAPQTNTDLDGDGDATTVYGDLEISWGADDGNRDEDGGSSTGAGDRAVTFAADAIAALTSRGLTSHGEEITYSLNSTADILTATAGGRDVFTVELFDRDSGSFKFELQDALDHPEGQDENGLVLTFKYDVTDGDGDVTPSTFAVGVDDDVLVFDGSVATTQVDEEGLTGGNPGESYPGNPGDFEGEETVSSADLNISWGADDGDGDAVTDEKTGDLFVQDTPGGLGDRSVVFTTDSSGAPGVTATRGTTPLDGGLTSEGNEVKFVLNDGGTILLAYTGANATFAALNGAAASPDSAVVFRVSLTDEGTGAYSFELLGTLDHDLGGADSKEDNIRLEFDFTALDSDSDAITSTFRVIVDDDAPEFTGAIATTQVDEEGLAGGNPGESYPDNPGDFDGVPTDSGTSLNISWGADSADDDAVTDELTGNLYVQDTPGADGDRSVIFSTDGTGAPDVTATRGTSPLDGGLTSDGNDVKFVLNADGTILLAYTGADTTFAALNGDAITPADAVVFRVSLTDEGAGAYSFELFDTLDHDLGGADSKEDNIRLEFGFTAQDGDGDIISSTFRVIVDDDAPEFTGDIATTQVDEEGLAGGNPGESYPDNPGDFDGVPTDSGTSLNISWGADSADDDAVTDELTGNLYVQDTPGADGDRSVIFSTDGTGAPDVTATRGTSPLDGGLTSDGNDVKFVLNADGTILLAYTGVDATFAALSGDATTPADAVVFRVSLTDEGAGAYSFELFDTLDHDLGGADSKEDNIRLEFGFTAQDGDGDIISSTFRVIVDDDAPIETATTVAGTVEEEGLTDGNEDTVDADGNDGDTDGGTDGELDVVGPAVSGDLQSLVSVGADDDPDIGAGLAEFSLISDVAALQTAHNLTSAGAAVTYAVAGNATIGYTLTATAGSESVFTLLVNADGSYTFTLLGQIDHGTASDPATPSLEETLTLDFSSILRAEDGDGDVIGISDDRFEINIIDDVPVETFSNDDNNVVGTVEEEALTDGNEDAVDADDNDEDTTGGGGRPGDLTRTSAVATGDLQSLVSVGADADPDAGAGLAEFSMVGDATALATTHNLTSAGVAVEYELTGNATSGYTLAATAGTESVFTLVVLADGTYTFTLEGQIDHGTASDPATPADEETLTLDFSSLLRAEDADGDTIAISASRFQIEIIDDVPIETTAAAVVGTVEEEGLTDGNEDTVDADGNDGDTDGGTDGELDVVGPAVSGDLQSLVSVGADDDPDIGADLAEFSLISDVAALQTAHNLTSAGAAVTYAVAGNATIGYTLTATAGSESVFTLLVNADGSYTFTLLGQIDHGTASDPATPSLEETLTLDFSSILRAEDGDGDVIGISDDRFEINIIDDVPVETFSNDDNNVVGTVEEEALTDGNEDAVDADDNDEDTTGGGGRPGDLTRTSAVATGDLQSLVSVGADADPDAGAGLAEFSMVGDATALATTHNLTSAGVAVEYELTGDATSGYTLAATAGTESVFTLVVLADGTYTFTLEGQIDHGTASDPATPADEETLTLDFSSLLRAEDADGDTIAISASRFQIEIIDDVPIADGTAVEVAVDEDDIFTAFSEGTSPDLFGNSLPAEVLPGEAGAEFVGFAATTTGSVASVVSFGADGAAAVGGFALTSDTITTLESLGLTSGGDTVRYEVSGSTILAYVDVFDGPNGTGYDDFEDIPVFTFQLDPVTGDFIFQLIEQLDHVDANGQNTNLQGGSGPVSAIDFGSVIEATDGDGDSIVLTGKLNITVTDDVPEPEARLDNTVRVDETHGDHSDNVFNENSGQYNPNVVALFTGTNAVANPGSDNDLPNGPIYARDDVVDYDRNTGADDFGSSRTVTLQIDDAASGLETTEGDAITLSLEAGLIVGRIDDGSGVLGEAVFAIHIDVRGRVSIVQYQSLKHPNPDSSDEHIDLAGKISAIVTIEDADGDIVSDTISIGENVTFDDDGPTAFRNGSSIGLDEATELGDTISGQLQFDGGADGATVTDVSFFARNNGNLRALDVEESGSDRRIDLTSAGEPITTTTDIDANGVITVTGTIASTGATAFTLIVQPNGNYDYVQYIAFDHPDQGETGSDDPIALRLNFTVTDGDGDTDESSALITVLDDEPTIGTPDDGAVTEDTAGNPSNAFVPASVSGSLDVDFGADDIDSDEPIVLASTSFENEAAVGGDYTNAATDGRSLARDAEIQIDNISGMPIVESTAAGSGAAGDLGFTASWINSRGDFGLERDAVGVSDSTFSDGSQSYQIEDPDGIMRLTFDEVDVAGQTGVDASLSYNLSDTNWETTDSLKIYVLVDKGLASEQIVTLIDTTGSDIDALNIEGSWNQLSAGIPDGSTTAQLFVEFESNANAENFFLDDVSFTASNPATIGRSVAFEGIADNDAVQTDAALDLTSNGAIVRYLQVSDTEIVGLADDDGDGTVAVGDREVFRVTLSENDGATAGSDGSYVFDLLDNVDHVGAGQGDALAITFAFNATDSDGDTTGTSDFTITINDDPDTPLVGTVEPATVTEDTTVSAGVETFAQDTATGSLDIEWGSDDSDSDSGSNPGDRSVAFDASLDNMLVAISSDGDRLTYTLSSDGTILTATAGVGPTARTVFTITLSDNNNGEYAVTLDDNLDHWAARGNDASFDLSFDFTATDGDGDTSAGILTVTFEDDADGPSIGATEAGVVDEDGLADGNNDSQTGDAVDVDGDGDGDETTFTGDLAISWGADDGDNAADVGGVQDTPTSQPPSSPSDFGNRSVQFDPAITAPANLKSDGEDVSYSLNPAGTVLTASAGGRTVFTVALSDDGSGSYSFTLLDNLDHTTGADENDIDLTFDFVATDGDGDTATSSFIVTVDDDTPIIPSHDPNNFRIISDDDTVKDANGDPIGNDGGVEDSGEFHQTGKTVPHTFGADGGEIVWNASTSIVRSDVPNNGVDATSGITFEVVDSVGTSLLLIKQDQGDPANPVTVAEVTLDKASGDYSYVQVANLLHNVVGDNIEEDARFLLGYTVIDGDGDKAEGTIRLIIDDDTPTIRPFDVNPDRTIIAEGTVENGSSNDTRTEYNRVKTIDFSVGADGAADGGAVAWDADLSAAANSGLTDFSFETDANGTLIISQEQDGNNVVVAEVSMNSDTGRYEVTEKANVLHTGSIENLVDLNLRFTVTDGDGDTAVGERILRLRDDTPEASDATETMGENADTVISLVEGVDYAPGADGGATTEIVLGTATFTGVPLGVTLGTPTITLAATAAGHDVSITPGTAFDELAVGDSILMTIPYTLTDGDGDSVTMDIDVTVTGANDAPVIEVSSEITGEVVETGDITGIEEADVSGNLEPSIPLNPAVTNALDGLLTTPSQVESVLTTVQNELGVTEAQAFAIVWDFLDDNYTAAPGGTVVVNEAFVRLGVEYAEYLKAGGAPLTRTIAKFTADDGDANDTPEREQSLHDNLLGNLNASPLSYRFTDPLLTELQTLISDVDANLMARPIFSGNEGVSDATTRQWDIDNGFDAPRVTGQVTATDVDHNATLTWSGDAAGTYGNFVIDPATGEWTYTLDDTLADGLNDGDAPTETFTVTVTDDQGATDTVDVVVTVNGTNDAPRDIDLSSTTIAAGAPDGTVVGAITVTDVDDTVFTFDITDPSGAAVSGLSVESDGANGYQLEVDGSVTRLPSEVTITATDPQGASYSEAFVVTLPVQVLDGTGALVASYSTISAAVADATTLDGFTVQVGEGIYAENVVLDKALSFVGVGIVSIEPTSGDAVSIGAGVNGDVSFDNIDLVGGGTADTGIDIAAGANIGTLTFTNGDISGFVNRGIFATDAADAAGTPAMGALVVSNAGFSDNGSGGGNTAHIKLFGYDGDASFTTVTFEGATAGAAEGDRPDSAVEIVGGLNAPGSANPAPDNAPSIGIVVFDDVTVTGAYHKNPVALFNFGDVADLSVLDLDLSGATSSWGPLFNIDGVEGDVDASGFNITLPVSSDILIELQGDKPGQDPLGADQQIIGTDNNDFIRGRGGDDTLQGNAGNDLLVGDDFIPAATDGTDTAAYDGILTAADIMAVDLDPGAGVLLGWQVDATGIGEGTDGLVGVEIVQADDPVGDATGRFLLVGNGGFATIAEAVAAANSGDTILIAEGNWSGAGNENVTIDKPLTIVGSGTVTVDATGSAYGFDIDLDADYPDGTVRFENLTIVNASSAGIRASDTNILGTLELDGVDLNDNGNFGLYVSGRTDTSTNVGGGFDQAGVQALVVTGSDFDGNGTSGANGSGDIVLFEYDGNATFSDVTVTGSTAGSANTAIQIAGFDASTYQSNLEGAPTYSYDVLTPMGTVIFEDVTISGDYSKLGLYIHGFTDITGLVFRQSTITPGDPGTVIDVTAGWGVGLGIDPMADQLPTGTAGTPGNAGSFFNDANADGSVDLTYVSVANAGGIVTTFVDGTTKDDVIIGTSGADSITGFEGSDTINAGGGDDIVNWRVGDGADLIDGGDHDTIGDTLNVFATGAGQTINLTATNPNFAVSDGSNTSAVQNVEEVVVDFSAGAGTLNVVGDFAGSGINVNTITVEGSADNDLVDASGMTTSGATSEVGIDFSGNAGDDTFISGVGDDHFDGGDDTDTYVANGPRENYLITIATDGTVTIADTVGSDGTDIAEVNVEFLQFTNITFDLTQPVHLFDQNDDLVNTYATLQAAHADALDSYRINLAGTVTGESLTVTKDNLRIEGQSDDTGNVFTLGGSVTTITLLGDAPFDVIGNGSANIINGNAGANIIRGNSGNDTLDGGEGSDTYQVSGTGHGYDTYQDSGSSGDTDTIAAISNNARIGLLGDFDAASSGIEAITGTGFSGVLIRGDNNANDLDFSNISLTDISFIDGQGGNDTITGSASDDTIRGNSGNDTLDGGEGSDTYQVSGTGHGYDTYQDSGSSGDTDTIAAISNNARIGLLGDFDAASSGIEVIDANGNSGVIVRGTNSANDLDFRDIQLVDGLTVDGQGGNDTVTTSQISGDHVTYRGGSGTDTLRIALTLDQAADAALIAQIDALTPGAGFNGTVSAGGLSFDVYDFETIVKGITVGDTFLPFDNVLIGTNSSETLNVPTSESWLVLARGGNDTVNGNDGDDIIVGEGGNDTLNGGDGNDTYLVGNGDGLDTFNGEAGTDRILATEDDTAIGVNGFAKGAVEEISANGFSGVTVRDSDSSRTLDFSDTALTDIDEIDARGGNDTITTSDLSSGNYRGGSGNDTIHTGAADATLLYDGTSNGFDTFATNGTGASEAKAESDGTVIGVNGFDNGVDHINGNGNSDVTVRDSDSSRTLNFSNTLLTDIEEIDARGGNDTITTSDLSSGTYRGGSGNDTIHTGDADATLLYDGTSNGFDTFATNGTGGSIAKAESDGTVIGVNGYNNGVDQISGDGNSDVTVRDSDSSRTLNFSNTVLTDIEEIDARGGNDTITTSDLSTGTYRGGSGNDTIHTGTADATLLYDGISNGLDTFATNGAGTSVAKAESDGTVIGVNGYNNGVDEISGDGNNDVTIVDSNSSRTLDFSTTTLTDIASINARGGNDTVIGSSGDDTIIGGTGNDTLRGGAGNDTFKWSSGDGNDRVDGGSETGADTLEITNTGGATAFTLDVASGGSNIVPSTGTDADDIEIGAGSSTIRTDEIEDVVFNLGASGDSVTVTGDFSTTSLSTSTITVEGGAGNDTVDASGVTSGHRVVFRGGDGDDTFISGAGDDFFDGGEGNDRIELSGDSSQYSVTYNADGTITIVGPDGTDTVTSTIETIAFDTGSPIAVKPVWVIDGTTGAVTQYDTIGAGVAGASVGDTVRVAAGTYNENVTINKGITLEGSNAGVEGNDNGRGSETIINGTVTVNAGAKVVLDGLEFLDSQAVGNGSFTSVLVTSSAQHEIINSVFNRDTGNPAETVWVGAGSAEGHRGIELASVSAGGVITISGNLFTGANDVYYYGNDNYKSAIYSNGGAGITVISNNTFEHVRTAINADDYTSNVQIDGNQFQNLGSGLSVGETTSGNVTGPISSVTNNSFDSADTDFNFRNVNGDIEFDFEGSGNSVAAGDSLTVFGSQGSDEYVGSSENDIVIAENGADTVNTGAGDDIIFGGSTGFADNSDADTAVYTGNFADFTFGSNGSGFLTVTDGEIADGLDEGNDALINVEILEFGDGTTVRIVGHGGYASISDAIAAADPGDTILLAPGIYNENVTINKQVTILGANNGIDVSAASRDMVGGVGESTINGGIVILADGVKIDGVRLFEGAKVSSAFELAGIHIQGDAAAISNSLFYRSAGGIGDASRGIVNSLGYGNGMQIIGNMMLGWHTGMYLNGSTQNALVDGNQFESNLVGMSLDGYAGNSNNTVQNNAFVANNLEGLGIGNVSASIDGVVTGNTFEGNGTGGNPANTNIANYDTALPTDTVLGNTIVGTSGNDTLTDDSTGSGRIGGNTFVGGEGNDIIVGGEGDDVLIGGLGSDTLTGGAGADTFVLTSLAEADIITDYSFDEGDKIDLGTLLDDAFGQGASEAELVRATDDGSGTVTLEVDVDGTEVAHDWQEVATLQNHSSMGDTVRVVMDQAGTEVDVSVNIA</sequence>
<feature type="compositionally biased region" description="Polar residues" evidence="3">
    <location>
        <begin position="5866"/>
        <end position="5883"/>
    </location>
</feature>
<organism evidence="5 6">
    <name type="scientific">Roseibium porphyridii</name>
    <dbReference type="NCBI Taxonomy" id="2866279"/>
    <lineage>
        <taxon>Bacteria</taxon>
        <taxon>Pseudomonadati</taxon>
        <taxon>Pseudomonadota</taxon>
        <taxon>Alphaproteobacteria</taxon>
        <taxon>Hyphomicrobiales</taxon>
        <taxon>Stappiaceae</taxon>
        <taxon>Roseibium</taxon>
    </lineage>
</organism>
<dbReference type="SUPFAM" id="SSF49785">
    <property type="entry name" value="Galactose-binding domain-like"/>
    <property type="match status" value="2"/>
</dbReference>